<proteinExistence type="predicted"/>
<evidence type="ECO:0000313" key="3">
    <source>
        <dbReference type="Proteomes" id="UP001299068"/>
    </source>
</evidence>
<keyword evidence="1" id="KW-1133">Transmembrane helix</keyword>
<evidence type="ECO:0000256" key="1">
    <source>
        <dbReference type="SAM" id="Phobius"/>
    </source>
</evidence>
<feature type="transmembrane region" description="Helical" evidence="1">
    <location>
        <begin position="7"/>
        <end position="31"/>
    </location>
</feature>
<name>A0ABS7KVK5_CLOSR</name>
<keyword evidence="1" id="KW-0472">Membrane</keyword>
<evidence type="ECO:0000313" key="2">
    <source>
        <dbReference type="EMBL" id="MBY0754844.1"/>
    </source>
</evidence>
<organism evidence="2 3">
    <name type="scientific">Clostridium sardiniense</name>
    <name type="common">Clostridium absonum</name>
    <dbReference type="NCBI Taxonomy" id="29369"/>
    <lineage>
        <taxon>Bacteria</taxon>
        <taxon>Bacillati</taxon>
        <taxon>Bacillota</taxon>
        <taxon>Clostridia</taxon>
        <taxon>Eubacteriales</taxon>
        <taxon>Clostridiaceae</taxon>
        <taxon>Clostridium</taxon>
    </lineage>
</organism>
<gene>
    <name evidence="2" type="ORF">K5V21_05180</name>
</gene>
<dbReference type="RefSeq" id="WP_221859724.1">
    <property type="nucleotide sequence ID" value="NZ_JAIKTU010000004.1"/>
</dbReference>
<dbReference type="Proteomes" id="UP001299068">
    <property type="component" value="Unassembled WGS sequence"/>
</dbReference>
<reference evidence="2 3" key="1">
    <citation type="journal article" date="2021" name="Cell Host Microbe">
        <title>in vivo commensal control of Clostridioides difficile virulence.</title>
        <authorList>
            <person name="Girinathan B.P."/>
            <person name="Dibenedetto N."/>
            <person name="Worley J.N."/>
            <person name="Peltier J."/>
            <person name="Arrieta-Ortiz M.L."/>
            <person name="Rupa Christinal Immanuel S."/>
            <person name="Lavin R."/>
            <person name="Delaney M.L."/>
            <person name="Cummins C."/>
            <person name="Hoffmann M."/>
            <person name="Luo Y."/>
            <person name="Gonzalez-Escalona N."/>
            <person name="Allard M."/>
            <person name="Onderdonk A.B."/>
            <person name="Gerber G.K."/>
            <person name="Sonenshein A.L."/>
            <person name="Baliga N."/>
            <person name="Dupuy B."/>
            <person name="Bry L."/>
        </authorList>
    </citation>
    <scope>NUCLEOTIDE SEQUENCE [LARGE SCALE GENOMIC DNA]</scope>
    <source>
        <strain evidence="2 3">DSM 599</strain>
    </source>
</reference>
<keyword evidence="3" id="KW-1185">Reference proteome</keyword>
<sequence length="149" mass="17785">MFIKKRGYVLISSFALITFITIVILGGVTIFKMNLKYSSKYKIHESMMDLRSTQRTILDIVNKWALDNSEQLIKDMEDDIYYNIRDRDYNIKLTYLKNEDTFKINYGIKNLDNYMYCTYIKSLISDDEIKDTTEKFNIILILKREVIIE</sequence>
<dbReference type="EMBL" id="JAIKTU010000004">
    <property type="protein sequence ID" value="MBY0754844.1"/>
    <property type="molecule type" value="Genomic_DNA"/>
</dbReference>
<comment type="caution">
    <text evidence="2">The sequence shown here is derived from an EMBL/GenBank/DDBJ whole genome shotgun (WGS) entry which is preliminary data.</text>
</comment>
<protein>
    <submittedName>
        <fullName evidence="2">Uncharacterized protein</fullName>
    </submittedName>
</protein>
<accession>A0ABS7KVK5</accession>
<keyword evidence="1" id="KW-0812">Transmembrane</keyword>